<name>A0A2T1E7Q4_9CYAN</name>
<protein>
    <submittedName>
        <fullName evidence="2">Uncharacterized protein</fullName>
    </submittedName>
</protein>
<reference evidence="2 3" key="2">
    <citation type="submission" date="2018-03" db="EMBL/GenBank/DDBJ databases">
        <title>The ancient ancestry and fast evolution of plastids.</title>
        <authorList>
            <person name="Moore K.R."/>
            <person name="Magnabosco C."/>
            <person name="Momper L."/>
            <person name="Gold D.A."/>
            <person name="Bosak T."/>
            <person name="Fournier G.P."/>
        </authorList>
    </citation>
    <scope>NUCLEOTIDE SEQUENCE [LARGE SCALE GENOMIC DNA]</scope>
    <source>
        <strain evidence="2 3">ULC18</strain>
    </source>
</reference>
<feature type="transmembrane region" description="Helical" evidence="1">
    <location>
        <begin position="6"/>
        <end position="26"/>
    </location>
</feature>
<reference evidence="3" key="1">
    <citation type="submission" date="2018-02" db="EMBL/GenBank/DDBJ databases">
        <authorList>
            <person name="Moore K."/>
            <person name="Momper L."/>
        </authorList>
    </citation>
    <scope>NUCLEOTIDE SEQUENCE [LARGE SCALE GENOMIC DNA]</scope>
    <source>
        <strain evidence="3">ULC18</strain>
    </source>
</reference>
<organism evidence="2 3">
    <name type="scientific">Stenomitos frigidus ULC18</name>
    <dbReference type="NCBI Taxonomy" id="2107698"/>
    <lineage>
        <taxon>Bacteria</taxon>
        <taxon>Bacillati</taxon>
        <taxon>Cyanobacteriota</taxon>
        <taxon>Cyanophyceae</taxon>
        <taxon>Leptolyngbyales</taxon>
        <taxon>Leptolyngbyaceae</taxon>
        <taxon>Stenomitos</taxon>
    </lineage>
</organism>
<dbReference type="EMBL" id="PVWK01000075">
    <property type="protein sequence ID" value="PSB28714.1"/>
    <property type="molecule type" value="Genomic_DNA"/>
</dbReference>
<evidence type="ECO:0000256" key="1">
    <source>
        <dbReference type="SAM" id="Phobius"/>
    </source>
</evidence>
<evidence type="ECO:0000313" key="2">
    <source>
        <dbReference type="EMBL" id="PSB28714.1"/>
    </source>
</evidence>
<gene>
    <name evidence="2" type="ORF">C7B82_12740</name>
</gene>
<dbReference type="AlphaFoldDB" id="A0A2T1E7Q4"/>
<proteinExistence type="predicted"/>
<keyword evidence="3" id="KW-1185">Reference proteome</keyword>
<feature type="transmembrane region" description="Helical" evidence="1">
    <location>
        <begin position="38"/>
        <end position="57"/>
    </location>
</feature>
<accession>A0A2T1E7Q4</accession>
<keyword evidence="1" id="KW-1133">Transmembrane helix</keyword>
<comment type="caution">
    <text evidence="2">The sequence shown here is derived from an EMBL/GenBank/DDBJ whole genome shotgun (WGS) entry which is preliminary data.</text>
</comment>
<dbReference type="Proteomes" id="UP000239576">
    <property type="component" value="Unassembled WGS sequence"/>
</dbReference>
<evidence type="ECO:0000313" key="3">
    <source>
        <dbReference type="Proteomes" id="UP000239576"/>
    </source>
</evidence>
<feature type="transmembrane region" description="Helical" evidence="1">
    <location>
        <begin position="63"/>
        <end position="82"/>
    </location>
</feature>
<keyword evidence="1" id="KW-0472">Membrane</keyword>
<sequence length="161" mass="17942">MSHNVVIGCLLVGLCSFYWLAVTVIATGHRSVQRVLRLVTLWLSAVIVLGLYIPGFLQYGLSPLSVVTFCLFLGTFVLLGLIQTSVRIPLLDKPSWVVLFMGVLSTVLTALTVKDIYALEVLKRHQTAPITGDQVLMWPFILLMLFYIPRNRKSQRPGGNL</sequence>
<feature type="transmembrane region" description="Helical" evidence="1">
    <location>
        <begin position="128"/>
        <end position="148"/>
    </location>
</feature>
<feature type="transmembrane region" description="Helical" evidence="1">
    <location>
        <begin position="94"/>
        <end position="113"/>
    </location>
</feature>
<keyword evidence="1" id="KW-0812">Transmembrane</keyword>